<organism evidence="2 3">
    <name type="scientific">Halogeometricum rufum</name>
    <dbReference type="NCBI Taxonomy" id="553469"/>
    <lineage>
        <taxon>Archaea</taxon>
        <taxon>Methanobacteriati</taxon>
        <taxon>Methanobacteriota</taxon>
        <taxon>Stenosarchaea group</taxon>
        <taxon>Halobacteria</taxon>
        <taxon>Halobacteriales</taxon>
        <taxon>Haloferacaceae</taxon>
        <taxon>Halogeometricum</taxon>
    </lineage>
</organism>
<keyword evidence="3" id="KW-1185">Reference proteome</keyword>
<dbReference type="InterPro" id="IPR025351">
    <property type="entry name" value="Pvc16_N"/>
</dbReference>
<dbReference type="Pfam" id="PF14065">
    <property type="entry name" value="Pvc16_N"/>
    <property type="match status" value="1"/>
</dbReference>
<evidence type="ECO:0000313" key="2">
    <source>
        <dbReference type="EMBL" id="SFR69053.1"/>
    </source>
</evidence>
<evidence type="ECO:0000259" key="1">
    <source>
        <dbReference type="Pfam" id="PF14065"/>
    </source>
</evidence>
<protein>
    <recommendedName>
        <fullName evidence="1">Pvc16 N-terminal domain-containing protein</fullName>
    </recommendedName>
</protein>
<dbReference type="STRING" id="553469.SAMN04487947_3551"/>
<gene>
    <name evidence="2" type="ORF">SAMN04487947_3551</name>
</gene>
<sequence>MGQTLVELLRTEMSDLVGRDEIALAAPSTVENGTDARLTLYLYRLTETADLKNVRPRVVDETTVRPPPLALDLYYLLTAHPSAGGADETERSEEQHTVLGRAMQVLHENRVVRGTDLAGTLADHDEEVRLTVEATDPPSLETMVSLWGTFPDQPFQPSVSYLVSPVRIETPDRSVSRVVEKEDRYHGGVGEAPRRNS</sequence>
<reference evidence="3" key="1">
    <citation type="submission" date="2016-10" db="EMBL/GenBank/DDBJ databases">
        <authorList>
            <person name="Varghese N."/>
            <person name="Submissions S."/>
        </authorList>
    </citation>
    <scope>NUCLEOTIDE SEQUENCE [LARGE SCALE GENOMIC DNA]</scope>
    <source>
        <strain evidence="3">CGMCC 1.7736</strain>
    </source>
</reference>
<dbReference type="AlphaFoldDB" id="A0A1I6IQP5"/>
<accession>A0A1I6IQP5</accession>
<evidence type="ECO:0000313" key="3">
    <source>
        <dbReference type="Proteomes" id="UP000198531"/>
    </source>
</evidence>
<proteinExistence type="predicted"/>
<name>A0A1I6IQP5_9EURY</name>
<dbReference type="EMBL" id="FOYT01000004">
    <property type="protein sequence ID" value="SFR69053.1"/>
    <property type="molecule type" value="Genomic_DNA"/>
</dbReference>
<feature type="domain" description="Pvc16 N-terminal" evidence="1">
    <location>
        <begin position="3"/>
        <end position="179"/>
    </location>
</feature>
<dbReference type="Proteomes" id="UP000198531">
    <property type="component" value="Unassembled WGS sequence"/>
</dbReference>